<keyword evidence="5" id="KW-0479">Metal-binding</keyword>
<reference evidence="11" key="2">
    <citation type="submission" date="2020-09" db="EMBL/GenBank/DDBJ databases">
        <authorList>
            <person name="Sun Q."/>
            <person name="Zhou Y."/>
        </authorList>
    </citation>
    <scope>NUCLEOTIDE SEQUENCE</scope>
    <source>
        <strain evidence="11">CGMCC 1.15493</strain>
    </source>
</reference>
<dbReference type="GO" id="GO:1901135">
    <property type="term" value="P:carbohydrate derivative metabolic process"/>
    <property type="evidence" value="ECO:0007669"/>
    <property type="project" value="InterPro"/>
</dbReference>
<dbReference type="Pfam" id="PF00571">
    <property type="entry name" value="CBS"/>
    <property type="match status" value="1"/>
</dbReference>
<dbReference type="GO" id="GO:0097367">
    <property type="term" value="F:carbohydrate derivative binding"/>
    <property type="evidence" value="ECO:0007669"/>
    <property type="project" value="InterPro"/>
</dbReference>
<dbReference type="CDD" id="cd05014">
    <property type="entry name" value="SIS_Kpsf"/>
    <property type="match status" value="1"/>
</dbReference>
<dbReference type="PIRSF" id="PIRSF004692">
    <property type="entry name" value="KdsD_KpsF"/>
    <property type="match status" value="1"/>
</dbReference>
<sequence length="346" mass="36254">MRPDLPRREGPVVGPEAATTASVHEGIDAMRTARETIALEIAGLEALAASIDERFVAVVDLVKACRGRVIVTGVGKSGHIGQKIAATLASTGTPAFFLHAAEAAHGDLGMVGDDDVVIAISNSGESTELQAIIEYCRRFRVTLVAMTARPASALGRHADALLALPDAVEACPLALAPMTSTTMSLAIGDALAAALIRARNFQRDDFAKFHPAGKLGAQLLRMHEVLERLPHLKEVPSVPRDALLPAVIAAISNGRRGATAVMEADGRLAGIVTDGDLRRAMTDRSVFDRTAADMMTVDPRQIGADKLAVDALALCEAERLGALFVEADGEIVGLVDLKGLLSLGIV</sequence>
<proteinExistence type="inferred from homology"/>
<dbReference type="PANTHER" id="PTHR42745:SF1">
    <property type="entry name" value="ARABINOSE 5-PHOSPHATE ISOMERASE KDSD"/>
    <property type="match status" value="1"/>
</dbReference>
<dbReference type="InterPro" id="IPR035474">
    <property type="entry name" value="SIS_Kpsf"/>
</dbReference>
<dbReference type="InterPro" id="IPR050986">
    <property type="entry name" value="GutQ/KpsF_isomerases"/>
</dbReference>
<feature type="compositionally biased region" description="Basic and acidic residues" evidence="8">
    <location>
        <begin position="1"/>
        <end position="10"/>
    </location>
</feature>
<protein>
    <submittedName>
        <fullName evidence="11">D-arabinose 5-phosphate isomerase</fullName>
    </submittedName>
</protein>
<dbReference type="InterPro" id="IPR046342">
    <property type="entry name" value="CBS_dom_sf"/>
</dbReference>
<keyword evidence="11" id="KW-0413">Isomerase</keyword>
<dbReference type="AlphaFoldDB" id="A0A916XW01"/>
<dbReference type="InterPro" id="IPR046348">
    <property type="entry name" value="SIS_dom_sf"/>
</dbReference>
<comment type="caution">
    <text evidence="11">The sequence shown here is derived from an EMBL/GenBank/DDBJ whole genome shotgun (WGS) entry which is preliminary data.</text>
</comment>
<dbReference type="InterPro" id="IPR004800">
    <property type="entry name" value="KdsD/KpsF-type"/>
</dbReference>
<dbReference type="PROSITE" id="PS51464">
    <property type="entry name" value="SIS"/>
    <property type="match status" value="1"/>
</dbReference>
<dbReference type="SUPFAM" id="SSF53697">
    <property type="entry name" value="SIS domain"/>
    <property type="match status" value="1"/>
</dbReference>
<name>A0A916XW01_9HYPH</name>
<feature type="region of interest" description="Disordered" evidence="8">
    <location>
        <begin position="1"/>
        <end position="20"/>
    </location>
</feature>
<evidence type="ECO:0000256" key="5">
    <source>
        <dbReference type="PIRSR" id="PIRSR004692-2"/>
    </source>
</evidence>
<evidence type="ECO:0000256" key="6">
    <source>
        <dbReference type="PIRSR" id="PIRSR004692-3"/>
    </source>
</evidence>
<keyword evidence="5" id="KW-0862">Zinc</keyword>
<feature type="binding site" evidence="5">
    <location>
        <position position="99"/>
    </location>
    <ligand>
        <name>Zn(2+)</name>
        <dbReference type="ChEBI" id="CHEBI:29105"/>
    </ligand>
</feature>
<feature type="site" description="Catalytically relevant" evidence="6">
    <location>
        <position position="76"/>
    </location>
</feature>
<evidence type="ECO:0000259" key="9">
    <source>
        <dbReference type="PROSITE" id="PS51371"/>
    </source>
</evidence>
<evidence type="ECO:0000313" key="12">
    <source>
        <dbReference type="Proteomes" id="UP000613160"/>
    </source>
</evidence>
<dbReference type="Gene3D" id="3.40.50.10490">
    <property type="entry name" value="Glucose-6-phosphate isomerase like protein, domain 1"/>
    <property type="match status" value="1"/>
</dbReference>
<dbReference type="PROSITE" id="PS51371">
    <property type="entry name" value="CBS"/>
    <property type="match status" value="1"/>
</dbReference>
<dbReference type="GO" id="GO:0005975">
    <property type="term" value="P:carbohydrate metabolic process"/>
    <property type="evidence" value="ECO:0007669"/>
    <property type="project" value="InterPro"/>
</dbReference>
<evidence type="ECO:0000259" key="10">
    <source>
        <dbReference type="PROSITE" id="PS51464"/>
    </source>
</evidence>
<dbReference type="InterPro" id="IPR001347">
    <property type="entry name" value="SIS_dom"/>
</dbReference>
<dbReference type="FunFam" id="3.40.50.10490:FF:000011">
    <property type="entry name" value="Arabinose 5-phosphate isomerase"/>
    <property type="match status" value="1"/>
</dbReference>
<gene>
    <name evidence="11" type="ORF">GCM10011335_16430</name>
</gene>
<dbReference type="InterPro" id="IPR000644">
    <property type="entry name" value="CBS_dom"/>
</dbReference>
<feature type="domain" description="CBS" evidence="9">
    <location>
        <begin position="231"/>
        <end position="289"/>
    </location>
</feature>
<feature type="site" description="Catalytically relevant" evidence="6">
    <location>
        <position position="128"/>
    </location>
</feature>
<keyword evidence="12" id="KW-1185">Reference proteome</keyword>
<evidence type="ECO:0000256" key="1">
    <source>
        <dbReference type="ARBA" id="ARBA00008165"/>
    </source>
</evidence>
<comment type="similarity">
    <text evidence="1 4">Belongs to the SIS family. GutQ/KpsF subfamily.</text>
</comment>
<evidence type="ECO:0000256" key="8">
    <source>
        <dbReference type="SAM" id="MobiDB-lite"/>
    </source>
</evidence>
<reference evidence="11" key="1">
    <citation type="journal article" date="2014" name="Int. J. Syst. Evol. Microbiol.">
        <title>Complete genome sequence of Corynebacterium casei LMG S-19264T (=DSM 44701T), isolated from a smear-ripened cheese.</title>
        <authorList>
            <consortium name="US DOE Joint Genome Institute (JGI-PGF)"/>
            <person name="Walter F."/>
            <person name="Albersmeier A."/>
            <person name="Kalinowski J."/>
            <person name="Ruckert C."/>
        </authorList>
    </citation>
    <scope>NUCLEOTIDE SEQUENCE</scope>
    <source>
        <strain evidence="11">CGMCC 1.15493</strain>
    </source>
</reference>
<dbReference type="GO" id="GO:0019146">
    <property type="term" value="F:arabinose-5-phosphate isomerase activity"/>
    <property type="evidence" value="ECO:0007669"/>
    <property type="project" value="UniProtKB-ARBA"/>
</dbReference>
<evidence type="ECO:0000256" key="7">
    <source>
        <dbReference type="PROSITE-ProRule" id="PRU00703"/>
    </source>
</evidence>
<keyword evidence="3 7" id="KW-0129">CBS domain</keyword>
<dbReference type="PANTHER" id="PTHR42745">
    <property type="match status" value="1"/>
</dbReference>
<feature type="domain" description="SIS" evidence="10">
    <location>
        <begin position="58"/>
        <end position="201"/>
    </location>
</feature>
<dbReference type="Proteomes" id="UP000613160">
    <property type="component" value="Unassembled WGS sequence"/>
</dbReference>
<accession>A0A916XW01</accession>
<dbReference type="EMBL" id="BMJJ01000003">
    <property type="protein sequence ID" value="GGD14359.1"/>
    <property type="molecule type" value="Genomic_DNA"/>
</dbReference>
<feature type="site" description="Catalytically relevant" evidence="6">
    <location>
        <position position="210"/>
    </location>
</feature>
<keyword evidence="2" id="KW-0677">Repeat</keyword>
<evidence type="ECO:0000313" key="11">
    <source>
        <dbReference type="EMBL" id="GGD14359.1"/>
    </source>
</evidence>
<evidence type="ECO:0000256" key="2">
    <source>
        <dbReference type="ARBA" id="ARBA00022737"/>
    </source>
</evidence>
<evidence type="ECO:0000256" key="4">
    <source>
        <dbReference type="PIRNR" id="PIRNR004692"/>
    </source>
</evidence>
<feature type="site" description="Catalytically relevant" evidence="6">
    <location>
        <position position="169"/>
    </location>
</feature>
<dbReference type="GO" id="GO:0046872">
    <property type="term" value="F:metal ion binding"/>
    <property type="evidence" value="ECO:0007669"/>
    <property type="project" value="UniProtKB-KW"/>
</dbReference>
<organism evidence="11 12">
    <name type="scientific">Aureimonas glaciei</name>
    <dbReference type="NCBI Taxonomy" id="1776957"/>
    <lineage>
        <taxon>Bacteria</taxon>
        <taxon>Pseudomonadati</taxon>
        <taxon>Pseudomonadota</taxon>
        <taxon>Alphaproteobacteria</taxon>
        <taxon>Hyphomicrobiales</taxon>
        <taxon>Aurantimonadaceae</taxon>
        <taxon>Aureimonas</taxon>
    </lineage>
</organism>
<dbReference type="NCBIfam" id="TIGR00393">
    <property type="entry name" value="kpsF"/>
    <property type="match status" value="1"/>
</dbReference>
<dbReference type="Pfam" id="PF01380">
    <property type="entry name" value="SIS"/>
    <property type="match status" value="1"/>
</dbReference>
<evidence type="ECO:0000256" key="3">
    <source>
        <dbReference type="ARBA" id="ARBA00023122"/>
    </source>
</evidence>
<dbReference type="Gene3D" id="3.10.580.10">
    <property type="entry name" value="CBS-domain"/>
    <property type="match status" value="1"/>
</dbReference>